<feature type="region of interest" description="Disordered" evidence="1">
    <location>
        <begin position="61"/>
        <end position="123"/>
    </location>
</feature>
<feature type="region of interest" description="Disordered" evidence="1">
    <location>
        <begin position="142"/>
        <end position="163"/>
    </location>
</feature>
<proteinExistence type="predicted"/>
<dbReference type="OrthoDB" id="2596916at2759"/>
<feature type="compositionally biased region" description="Basic and acidic residues" evidence="1">
    <location>
        <begin position="109"/>
        <end position="118"/>
    </location>
</feature>
<organism evidence="2 3">
    <name type="scientific">Naematelia encephala</name>
    <dbReference type="NCBI Taxonomy" id="71784"/>
    <lineage>
        <taxon>Eukaryota</taxon>
        <taxon>Fungi</taxon>
        <taxon>Dikarya</taxon>
        <taxon>Basidiomycota</taxon>
        <taxon>Agaricomycotina</taxon>
        <taxon>Tremellomycetes</taxon>
        <taxon>Tremellales</taxon>
        <taxon>Naemateliaceae</taxon>
        <taxon>Naematelia</taxon>
    </lineage>
</organism>
<feature type="region of interest" description="Disordered" evidence="1">
    <location>
        <begin position="191"/>
        <end position="395"/>
    </location>
</feature>
<evidence type="ECO:0000313" key="2">
    <source>
        <dbReference type="EMBL" id="ORY25341.1"/>
    </source>
</evidence>
<name>A0A1Y2AS08_9TREE</name>
<sequence>MSRPFQMVLDTGAFEGAARDVLFFCFDEIIMSTSTSSSHKTKSKSISALPPQIRARLTPSVEPSITRSRSVRSCKARSTGSSALLSPSRLPSTTSVSYFPPFESMGSRTDSEPEDIPRSSHVKGRSLGSLAGLVSWSLNLASSPSTPSRLDGGSGIRGSSPDGEVVDRLAKRFTPARRRVLETRTVNADMDMWDTEQNESRKEGAQKRRMGSEAEVENMIRRGRREKNKEDDEEGLVERLISDSPSRPPRRKTRPTLTVPLPSFPPWRFPLPSPPVTCLSPDIPLEAFRRHISNPLSRETSPQPEEELDEVDQGLSPSPTSSDSSDRPSTPDDDDDDEGDDGSSDRLRITHSGDDGGRLKLERNDSHLSTDSRETIRVKDPEKRAAVKEGERTPRVGKGWRTVSEVSVVRI</sequence>
<comment type="caution">
    <text evidence="2">The sequence shown here is derived from an EMBL/GenBank/DDBJ whole genome shotgun (WGS) entry which is preliminary data.</text>
</comment>
<dbReference type="AlphaFoldDB" id="A0A1Y2AS08"/>
<reference evidence="2 3" key="1">
    <citation type="submission" date="2016-07" db="EMBL/GenBank/DDBJ databases">
        <title>Pervasive Adenine N6-methylation of Active Genes in Fungi.</title>
        <authorList>
            <consortium name="DOE Joint Genome Institute"/>
            <person name="Mondo S.J."/>
            <person name="Dannebaum R.O."/>
            <person name="Kuo R.C."/>
            <person name="Labutti K."/>
            <person name="Haridas S."/>
            <person name="Kuo A."/>
            <person name="Salamov A."/>
            <person name="Ahrendt S.R."/>
            <person name="Lipzen A."/>
            <person name="Sullivan W."/>
            <person name="Andreopoulos W.B."/>
            <person name="Clum A."/>
            <person name="Lindquist E."/>
            <person name="Daum C."/>
            <person name="Ramamoorthy G.K."/>
            <person name="Gryganskyi A."/>
            <person name="Culley D."/>
            <person name="Magnuson J.K."/>
            <person name="James T.Y."/>
            <person name="O'Malley M.A."/>
            <person name="Stajich J.E."/>
            <person name="Spatafora J.W."/>
            <person name="Visel A."/>
            <person name="Grigoriev I.V."/>
        </authorList>
    </citation>
    <scope>NUCLEOTIDE SEQUENCE [LARGE SCALE GENOMIC DNA]</scope>
    <source>
        <strain evidence="2 3">68-887.2</strain>
    </source>
</reference>
<protein>
    <submittedName>
        <fullName evidence="2">Uncharacterized protein</fullName>
    </submittedName>
</protein>
<feature type="compositionally biased region" description="Acidic residues" evidence="1">
    <location>
        <begin position="331"/>
        <end position="342"/>
    </location>
</feature>
<gene>
    <name evidence="2" type="ORF">BCR39DRAFT_561103</name>
</gene>
<evidence type="ECO:0000256" key="1">
    <source>
        <dbReference type="SAM" id="MobiDB-lite"/>
    </source>
</evidence>
<feature type="compositionally biased region" description="Pro residues" evidence="1">
    <location>
        <begin position="262"/>
        <end position="275"/>
    </location>
</feature>
<dbReference type="InParanoid" id="A0A1Y2AS08"/>
<feature type="compositionally biased region" description="Basic and acidic residues" evidence="1">
    <location>
        <begin position="198"/>
        <end position="212"/>
    </location>
</feature>
<dbReference type="EMBL" id="MCFC01000058">
    <property type="protein sequence ID" value="ORY25341.1"/>
    <property type="molecule type" value="Genomic_DNA"/>
</dbReference>
<dbReference type="Proteomes" id="UP000193986">
    <property type="component" value="Unassembled WGS sequence"/>
</dbReference>
<evidence type="ECO:0000313" key="3">
    <source>
        <dbReference type="Proteomes" id="UP000193986"/>
    </source>
</evidence>
<feature type="compositionally biased region" description="Basic and acidic residues" evidence="1">
    <location>
        <begin position="343"/>
        <end position="394"/>
    </location>
</feature>
<feature type="compositionally biased region" description="Polar residues" evidence="1">
    <location>
        <begin position="294"/>
        <end position="303"/>
    </location>
</feature>
<keyword evidence="3" id="KW-1185">Reference proteome</keyword>
<accession>A0A1Y2AS08</accession>
<feature type="compositionally biased region" description="Low complexity" evidence="1">
    <location>
        <begin position="81"/>
        <end position="97"/>
    </location>
</feature>